<dbReference type="AlphaFoldDB" id="A0AAV3QGB6"/>
<dbReference type="EMBL" id="BAABME010004663">
    <property type="protein sequence ID" value="GAA0163129.1"/>
    <property type="molecule type" value="Genomic_DNA"/>
</dbReference>
<protein>
    <submittedName>
        <fullName evidence="2">Uncharacterized protein</fullName>
    </submittedName>
</protein>
<keyword evidence="3" id="KW-1185">Reference proteome</keyword>
<gene>
    <name evidence="2" type="ORF">LIER_19077</name>
</gene>
<organism evidence="2 3">
    <name type="scientific">Lithospermum erythrorhizon</name>
    <name type="common">Purple gromwell</name>
    <name type="synonym">Lithospermum officinale var. erythrorhizon</name>
    <dbReference type="NCBI Taxonomy" id="34254"/>
    <lineage>
        <taxon>Eukaryota</taxon>
        <taxon>Viridiplantae</taxon>
        <taxon>Streptophyta</taxon>
        <taxon>Embryophyta</taxon>
        <taxon>Tracheophyta</taxon>
        <taxon>Spermatophyta</taxon>
        <taxon>Magnoliopsida</taxon>
        <taxon>eudicotyledons</taxon>
        <taxon>Gunneridae</taxon>
        <taxon>Pentapetalae</taxon>
        <taxon>asterids</taxon>
        <taxon>lamiids</taxon>
        <taxon>Boraginales</taxon>
        <taxon>Boraginaceae</taxon>
        <taxon>Boraginoideae</taxon>
        <taxon>Lithospermeae</taxon>
        <taxon>Lithospermum</taxon>
    </lineage>
</organism>
<proteinExistence type="predicted"/>
<evidence type="ECO:0000256" key="1">
    <source>
        <dbReference type="SAM" id="MobiDB-lite"/>
    </source>
</evidence>
<dbReference type="Proteomes" id="UP001454036">
    <property type="component" value="Unassembled WGS sequence"/>
</dbReference>
<name>A0AAV3QGB6_LITER</name>
<comment type="caution">
    <text evidence="2">The sequence shown here is derived from an EMBL/GenBank/DDBJ whole genome shotgun (WGS) entry which is preliminary data.</text>
</comment>
<accession>A0AAV3QGB6</accession>
<reference evidence="2 3" key="1">
    <citation type="submission" date="2024-01" db="EMBL/GenBank/DDBJ databases">
        <title>The complete chloroplast genome sequence of Lithospermum erythrorhizon: insights into the phylogenetic relationship among Boraginaceae species and the maternal lineages of purple gromwells.</title>
        <authorList>
            <person name="Okada T."/>
            <person name="Watanabe K."/>
        </authorList>
    </citation>
    <scope>NUCLEOTIDE SEQUENCE [LARGE SCALE GENOMIC DNA]</scope>
</reference>
<feature type="compositionally biased region" description="Acidic residues" evidence="1">
    <location>
        <begin position="167"/>
        <end position="178"/>
    </location>
</feature>
<evidence type="ECO:0000313" key="3">
    <source>
        <dbReference type="Proteomes" id="UP001454036"/>
    </source>
</evidence>
<evidence type="ECO:0000313" key="2">
    <source>
        <dbReference type="EMBL" id="GAA0163129.1"/>
    </source>
</evidence>
<sequence length="206" mass="23076">MVDKNTILKRQEEDLTTKGSELEGLAKTVSWVAEKADLQKTRADEKTEMQARYEELERANAGDIMRMTEAFNKEKEIAFASAAAEAMVARVESCKKTLRDFLRSPNYEAKVGCECAAYLTHLVTHCNDKLPKLVTLFASEKHIHPVWFEGLFVDAPPPPVNENEAANAEEEVDGEEDVALPGESRPSQPILSFIFLYLALCNDLLK</sequence>
<feature type="region of interest" description="Disordered" evidence="1">
    <location>
        <begin position="159"/>
        <end position="184"/>
    </location>
</feature>